<evidence type="ECO:0000256" key="1">
    <source>
        <dbReference type="ARBA" id="ARBA00006611"/>
    </source>
</evidence>
<protein>
    <submittedName>
        <fullName evidence="3">Twitching motility protein PilU</fullName>
    </submittedName>
</protein>
<dbReference type="Proteomes" id="UP000295765">
    <property type="component" value="Unassembled WGS sequence"/>
</dbReference>
<dbReference type="Gene3D" id="3.30.450.90">
    <property type="match status" value="1"/>
</dbReference>
<proteinExistence type="inferred from homology"/>
<dbReference type="EMBL" id="SLWY01000010">
    <property type="protein sequence ID" value="TCO81024.1"/>
    <property type="molecule type" value="Genomic_DNA"/>
</dbReference>
<dbReference type="AlphaFoldDB" id="A0A4R2L3E2"/>
<reference evidence="3 4" key="1">
    <citation type="submission" date="2019-03" db="EMBL/GenBank/DDBJ databases">
        <title>Genomic Encyclopedia of Type Strains, Phase IV (KMG-IV): sequencing the most valuable type-strain genomes for metagenomic binning, comparative biology and taxonomic classification.</title>
        <authorList>
            <person name="Goeker M."/>
        </authorList>
    </citation>
    <scope>NUCLEOTIDE SEQUENCE [LARGE SCALE GENOMIC DNA]</scope>
    <source>
        <strain evidence="3 4">DSM 25287</strain>
    </source>
</reference>
<dbReference type="CDD" id="cd01131">
    <property type="entry name" value="PilT"/>
    <property type="match status" value="1"/>
</dbReference>
<dbReference type="InterPro" id="IPR050921">
    <property type="entry name" value="T4SS_GSP_E_ATPase"/>
</dbReference>
<dbReference type="RefSeq" id="WP_132542195.1">
    <property type="nucleotide sequence ID" value="NZ_SLWY01000010.1"/>
</dbReference>
<dbReference type="InterPro" id="IPR006321">
    <property type="entry name" value="PilT/PilU"/>
</dbReference>
<dbReference type="PANTHER" id="PTHR30486">
    <property type="entry name" value="TWITCHING MOTILITY PROTEIN PILT"/>
    <property type="match status" value="1"/>
</dbReference>
<feature type="domain" description="Bacterial type II secretion system protein E" evidence="2">
    <location>
        <begin position="193"/>
        <end position="207"/>
    </location>
</feature>
<dbReference type="PROSITE" id="PS00662">
    <property type="entry name" value="T2SP_E"/>
    <property type="match status" value="1"/>
</dbReference>
<accession>A0A4R2L3E2</accession>
<sequence>MDITPYLKLMVDKEASDLFFYVGAPVNIKIEGQVMPIGQTPLKPGAVRELAYSLLSDAQAAEFERDMELNFALSVTQVGRFRANVFRQRGEVSMVIRYIKQRIPKIVDLGLPPVLANLVMEKRGLVLLVGGTGSGKSTTLAAMIDHRNEQAAGHILTIEDPIEFVHHHKRSVVGQREVGIDTHSYGAALKNALREAPDVILIGEIRDQDTMKYALAYAETGHLCLSTLHANHSSGALDRIVNFFPEGARQQLLLDLSMNLRAIVSQRLIIGVDGRRVPAVEVLLNTPYISELILKGKIESLKEVMGQGTEVGMQTFDQSLYQLYKEGKISRDEAVRNADSRNNVSLQIRLSEGLQGQPPALGLADGAGHADGAPFELQAGSLGIKPPR</sequence>
<evidence type="ECO:0000313" key="4">
    <source>
        <dbReference type="Proteomes" id="UP000295765"/>
    </source>
</evidence>
<evidence type="ECO:0000313" key="3">
    <source>
        <dbReference type="EMBL" id="TCO81024.1"/>
    </source>
</evidence>
<organism evidence="3 4">
    <name type="scientific">Plasticicumulans lactativorans</name>
    <dbReference type="NCBI Taxonomy" id="1133106"/>
    <lineage>
        <taxon>Bacteria</taxon>
        <taxon>Pseudomonadati</taxon>
        <taxon>Pseudomonadota</taxon>
        <taxon>Gammaproteobacteria</taxon>
        <taxon>Candidatus Competibacteraceae</taxon>
        <taxon>Plasticicumulans</taxon>
    </lineage>
</organism>
<dbReference type="InterPro" id="IPR027417">
    <property type="entry name" value="P-loop_NTPase"/>
</dbReference>
<dbReference type="GO" id="GO:0016887">
    <property type="term" value="F:ATP hydrolysis activity"/>
    <property type="evidence" value="ECO:0007669"/>
    <property type="project" value="InterPro"/>
</dbReference>
<dbReference type="PANTHER" id="PTHR30486:SF12">
    <property type="entry name" value="TYPE IV PILUS ATPASE PILU"/>
    <property type="match status" value="1"/>
</dbReference>
<dbReference type="OrthoDB" id="9804785at2"/>
<dbReference type="NCBIfam" id="TIGR01420">
    <property type="entry name" value="pilT_fam"/>
    <property type="match status" value="1"/>
</dbReference>
<comment type="caution">
    <text evidence="3">The sequence shown here is derived from an EMBL/GenBank/DDBJ whole genome shotgun (WGS) entry which is preliminary data.</text>
</comment>
<evidence type="ECO:0000259" key="2">
    <source>
        <dbReference type="PROSITE" id="PS00662"/>
    </source>
</evidence>
<dbReference type="Pfam" id="PF00437">
    <property type="entry name" value="T2SSE"/>
    <property type="match status" value="1"/>
</dbReference>
<dbReference type="SUPFAM" id="SSF52540">
    <property type="entry name" value="P-loop containing nucleoside triphosphate hydrolases"/>
    <property type="match status" value="1"/>
</dbReference>
<dbReference type="GO" id="GO:0005524">
    <property type="term" value="F:ATP binding"/>
    <property type="evidence" value="ECO:0007669"/>
    <property type="project" value="InterPro"/>
</dbReference>
<keyword evidence="4" id="KW-1185">Reference proteome</keyword>
<comment type="similarity">
    <text evidence="1">Belongs to the GSP E family.</text>
</comment>
<name>A0A4R2L3E2_9GAMM</name>
<dbReference type="InterPro" id="IPR001482">
    <property type="entry name" value="T2SS/T4SS_dom"/>
</dbReference>
<dbReference type="Gene3D" id="3.40.50.300">
    <property type="entry name" value="P-loop containing nucleotide triphosphate hydrolases"/>
    <property type="match status" value="1"/>
</dbReference>
<gene>
    <name evidence="3" type="ORF">EV699_11049</name>
</gene>